<proteinExistence type="predicted"/>
<feature type="compositionally biased region" description="Acidic residues" evidence="1">
    <location>
        <begin position="148"/>
        <end position="185"/>
    </location>
</feature>
<evidence type="ECO:0000313" key="3">
    <source>
        <dbReference type="Proteomes" id="UP000054144"/>
    </source>
</evidence>
<feature type="region of interest" description="Disordered" evidence="1">
    <location>
        <begin position="120"/>
        <end position="185"/>
    </location>
</feature>
<gene>
    <name evidence="2" type="ORF">FISHEDRAFT_34238</name>
</gene>
<evidence type="ECO:0000313" key="2">
    <source>
        <dbReference type="EMBL" id="KIY52971.1"/>
    </source>
</evidence>
<dbReference type="EMBL" id="KN881629">
    <property type="protein sequence ID" value="KIY52971.1"/>
    <property type="molecule type" value="Genomic_DNA"/>
</dbReference>
<sequence length="185" mass="20543">MTRYELQALDTVETVDYVEGELSDEELEIPAHLVPPNPDDTDDLTLLAVLPDNAHVSYPYGNPTSVKHPASFARPAFDPASRMLYEDMGYPSGGITSSIRWRDLALEELLPIDEAREAAEMQNQARKLASGVTSSNPPRGPPPTNEMELQDDTFDDDGEEGEDEEDDEDEREEDDEEGDGSEEDL</sequence>
<reference evidence="2 3" key="1">
    <citation type="journal article" date="2015" name="Fungal Genet. Biol.">
        <title>Evolution of novel wood decay mechanisms in Agaricales revealed by the genome sequences of Fistulina hepatica and Cylindrobasidium torrendii.</title>
        <authorList>
            <person name="Floudas D."/>
            <person name="Held B.W."/>
            <person name="Riley R."/>
            <person name="Nagy L.G."/>
            <person name="Koehler G."/>
            <person name="Ransdell A.S."/>
            <person name="Younus H."/>
            <person name="Chow J."/>
            <person name="Chiniquy J."/>
            <person name="Lipzen A."/>
            <person name="Tritt A."/>
            <person name="Sun H."/>
            <person name="Haridas S."/>
            <person name="LaButti K."/>
            <person name="Ohm R.A."/>
            <person name="Kues U."/>
            <person name="Blanchette R.A."/>
            <person name="Grigoriev I.V."/>
            <person name="Minto R.E."/>
            <person name="Hibbett D.S."/>
        </authorList>
    </citation>
    <scope>NUCLEOTIDE SEQUENCE [LARGE SCALE GENOMIC DNA]</scope>
    <source>
        <strain evidence="2 3">ATCC 64428</strain>
    </source>
</reference>
<dbReference type="AlphaFoldDB" id="A0A0D7ANS9"/>
<protein>
    <submittedName>
        <fullName evidence="2">Uncharacterized protein</fullName>
    </submittedName>
</protein>
<name>A0A0D7ANS9_9AGAR</name>
<evidence type="ECO:0000256" key="1">
    <source>
        <dbReference type="SAM" id="MobiDB-lite"/>
    </source>
</evidence>
<keyword evidence="3" id="KW-1185">Reference proteome</keyword>
<dbReference type="Proteomes" id="UP000054144">
    <property type="component" value="Unassembled WGS sequence"/>
</dbReference>
<organism evidence="2 3">
    <name type="scientific">Fistulina hepatica ATCC 64428</name>
    <dbReference type="NCBI Taxonomy" id="1128425"/>
    <lineage>
        <taxon>Eukaryota</taxon>
        <taxon>Fungi</taxon>
        <taxon>Dikarya</taxon>
        <taxon>Basidiomycota</taxon>
        <taxon>Agaricomycotina</taxon>
        <taxon>Agaricomycetes</taxon>
        <taxon>Agaricomycetidae</taxon>
        <taxon>Agaricales</taxon>
        <taxon>Fistulinaceae</taxon>
        <taxon>Fistulina</taxon>
    </lineage>
</organism>
<feature type="compositionally biased region" description="Polar residues" evidence="1">
    <location>
        <begin position="121"/>
        <end position="137"/>
    </location>
</feature>
<dbReference type="OrthoDB" id="2351920at2759"/>
<accession>A0A0D7ANS9</accession>